<dbReference type="Gene3D" id="3.40.50.1820">
    <property type="entry name" value="alpha/beta hydrolase"/>
    <property type="match status" value="1"/>
</dbReference>
<dbReference type="Pfam" id="PF00975">
    <property type="entry name" value="Thioesterase"/>
    <property type="match status" value="1"/>
</dbReference>
<dbReference type="RefSeq" id="WP_071915359.1">
    <property type="nucleotide sequence ID" value="NZ_CP017637.1"/>
</dbReference>
<dbReference type="InterPro" id="IPR000873">
    <property type="entry name" value="AMP-dep_synth/lig_dom"/>
</dbReference>
<proteinExistence type="predicted"/>
<gene>
    <name evidence="4" type="ORF">BKD09_33040</name>
</gene>
<evidence type="ECO:0000259" key="1">
    <source>
        <dbReference type="Pfam" id="PF00501"/>
    </source>
</evidence>
<dbReference type="SUPFAM" id="SSF53474">
    <property type="entry name" value="alpha/beta-Hydrolases"/>
    <property type="match status" value="1"/>
</dbReference>
<dbReference type="InterPro" id="IPR001031">
    <property type="entry name" value="Thioesterase"/>
</dbReference>
<dbReference type="InterPro" id="IPR045851">
    <property type="entry name" value="AMP-bd_C_sf"/>
</dbReference>
<dbReference type="InterPro" id="IPR042099">
    <property type="entry name" value="ANL_N_sf"/>
</dbReference>
<dbReference type="Gene3D" id="3.40.50.12780">
    <property type="entry name" value="N-terminal domain of ligase-like"/>
    <property type="match status" value="1"/>
</dbReference>
<evidence type="ECO:0000313" key="4">
    <source>
        <dbReference type="EMBL" id="APG13184.1"/>
    </source>
</evidence>
<accession>A0A1L3FIR6</accession>
<dbReference type="EMBL" id="CP017637">
    <property type="protein sequence ID" value="APG13184.1"/>
    <property type="molecule type" value="Genomic_DNA"/>
</dbReference>
<dbReference type="GO" id="GO:0031177">
    <property type="term" value="F:phosphopantetheine binding"/>
    <property type="evidence" value="ECO:0007669"/>
    <property type="project" value="TreeGrafter"/>
</dbReference>
<dbReference type="SUPFAM" id="SSF56801">
    <property type="entry name" value="Acetyl-CoA synthetase-like"/>
    <property type="match status" value="1"/>
</dbReference>
<dbReference type="AlphaFoldDB" id="A0A1L3FIR6"/>
<dbReference type="PANTHER" id="PTHR45527">
    <property type="entry name" value="NONRIBOSOMAL PEPTIDE SYNTHETASE"/>
    <property type="match status" value="1"/>
</dbReference>
<dbReference type="GO" id="GO:0044550">
    <property type="term" value="P:secondary metabolite biosynthetic process"/>
    <property type="evidence" value="ECO:0007669"/>
    <property type="project" value="TreeGrafter"/>
</dbReference>
<dbReference type="InterPro" id="IPR020845">
    <property type="entry name" value="AMP-binding_CS"/>
</dbReference>
<dbReference type="Pfam" id="PF00550">
    <property type="entry name" value="PP-binding"/>
    <property type="match status" value="1"/>
</dbReference>
<protein>
    <submittedName>
        <fullName evidence="4">AMP-dependent synthetase</fullName>
    </submittedName>
</protein>
<evidence type="ECO:0000259" key="3">
    <source>
        <dbReference type="Pfam" id="PF00975"/>
    </source>
</evidence>
<dbReference type="Pfam" id="PF00501">
    <property type="entry name" value="AMP-binding"/>
    <property type="match status" value="1"/>
</dbReference>
<dbReference type="GO" id="GO:0043041">
    <property type="term" value="P:amino acid activation for nonribosomal peptide biosynthetic process"/>
    <property type="evidence" value="ECO:0007669"/>
    <property type="project" value="TreeGrafter"/>
</dbReference>
<dbReference type="PROSITE" id="PS00455">
    <property type="entry name" value="AMP_BINDING"/>
    <property type="match status" value="1"/>
</dbReference>
<dbReference type="InterPro" id="IPR029058">
    <property type="entry name" value="AB_hydrolase_fold"/>
</dbReference>
<dbReference type="Proteomes" id="UP000181962">
    <property type="component" value="Chromosome"/>
</dbReference>
<feature type="domain" description="AMP-dependent synthetase/ligase" evidence="1">
    <location>
        <begin position="78"/>
        <end position="420"/>
    </location>
</feature>
<reference evidence="4 5" key="1">
    <citation type="submission" date="2016-11" db="EMBL/GenBank/DDBJ databases">
        <title>Complete Genome Sequence of Bradyrhizobium sp. strain J5, an isolated from soybean nodule in Hokkaido.</title>
        <authorList>
            <person name="Kanehara K."/>
        </authorList>
    </citation>
    <scope>NUCLEOTIDE SEQUENCE [LARGE SCALE GENOMIC DNA]</scope>
    <source>
        <strain evidence="4 5">J5</strain>
    </source>
</reference>
<dbReference type="Gene3D" id="3.30.300.30">
    <property type="match status" value="1"/>
</dbReference>
<feature type="domain" description="Thioesterase" evidence="3">
    <location>
        <begin position="660"/>
        <end position="774"/>
    </location>
</feature>
<dbReference type="OrthoDB" id="9770470at2"/>
<evidence type="ECO:0000259" key="2">
    <source>
        <dbReference type="Pfam" id="PF00550"/>
    </source>
</evidence>
<name>A0A1L3FIR6_BRAJP</name>
<organism evidence="4 5">
    <name type="scientific">Bradyrhizobium japonicum</name>
    <dbReference type="NCBI Taxonomy" id="375"/>
    <lineage>
        <taxon>Bacteria</taxon>
        <taxon>Pseudomonadati</taxon>
        <taxon>Pseudomonadota</taxon>
        <taxon>Alphaproteobacteria</taxon>
        <taxon>Hyphomicrobiales</taxon>
        <taxon>Nitrobacteraceae</taxon>
        <taxon>Bradyrhizobium</taxon>
    </lineage>
</organism>
<feature type="domain" description="Carrier" evidence="2">
    <location>
        <begin position="581"/>
        <end position="640"/>
    </location>
</feature>
<dbReference type="GO" id="GO:0005737">
    <property type="term" value="C:cytoplasm"/>
    <property type="evidence" value="ECO:0007669"/>
    <property type="project" value="TreeGrafter"/>
</dbReference>
<dbReference type="PANTHER" id="PTHR45527:SF1">
    <property type="entry name" value="FATTY ACID SYNTHASE"/>
    <property type="match status" value="1"/>
</dbReference>
<dbReference type="SUPFAM" id="SSF47336">
    <property type="entry name" value="ACP-like"/>
    <property type="match status" value="1"/>
</dbReference>
<dbReference type="InterPro" id="IPR009081">
    <property type="entry name" value="PP-bd_ACP"/>
</dbReference>
<sequence length="910" mass="98694">MTGTVMRLQISGDPSGDPCDTLDAHLPSTVQQAPATLSWLSPVGVPLDLNGPVDRSFDPLEAGFACVPAIEHLIAVTAKFADRVAISDGNHSFTYAQLLSRVLTLAQAISALIPEQEAVGWILRSSAWQPIAMLACMAAGRVLVPLNPRDPVQRLTAIAAAARISVLIGQDGDSSAGWIQQHGLRWLDVAGASEPSAATSTLPKVSVDAPAVVLYTSGSTGAPKGVVNSQRNLLQRVQQYVDACHIGAADVFMPLSGPTTIAGCREMLSALLTGAKLHIVDVEALGLRGVLRQITTQQVTITYVVPALVRALINASRPGDLDSLRMIRIGGEKVLWTDIALVRRAIPPGCFIQVSYLSTETTGTQWFLPKQWREDGVSVPVGYLLPGISYAVVDESGKPAQQGEVGELVIKSRYVMLGYWEDGRLSPASPSPDAPKSRIYQTGDLVTVDTHGLMRIVGRKGRQLKINGQRVEPAELESALRKLTYVKDAVAVVTDANELVLFASPADPQKAHFRTDVRNSIRQAVPAALHPTRLHEIPEMPRLPGGKIDHAKLKLLDLESKTTSPAPVPTMQGMAEANRIVQQVWSSILGVPEAAGRWDEAGGDSLKLLRCVMDIEDLIGREVSMEAFTVDMSAEDMIRAIATVEPPVRQRLNDEILPGLVILPGSMGYGPSMAAFGAQLGKVARVIPVRYPDLSWSLAGRDSVQEMAAMAVEQINAVQPRGDVRMIGYSLGGGVAFEVASRLIEQGRAVKFLGILDTNVGPRRANHREALSRTLQRIRSHRVTIYRMFCRSVAKFAARLGQEARFCRLIDTITWPRLANTRFMLKLELEEILRMRAFGRWVEDAKPRLAIKGTVFACHRPGVTPRLGWDSLFEELDVIPIAGGHLDLVVEPHLSINRPVIERAIGASCS</sequence>
<evidence type="ECO:0000313" key="5">
    <source>
        <dbReference type="Proteomes" id="UP000181962"/>
    </source>
</evidence>
<dbReference type="InterPro" id="IPR036736">
    <property type="entry name" value="ACP-like_sf"/>
</dbReference>